<dbReference type="AlphaFoldDB" id="A0A1Y2GZQ0"/>
<dbReference type="InParanoid" id="A0A1Y2GZQ0"/>
<organism evidence="1 2">
    <name type="scientific">Lobosporangium transversale</name>
    <dbReference type="NCBI Taxonomy" id="64571"/>
    <lineage>
        <taxon>Eukaryota</taxon>
        <taxon>Fungi</taxon>
        <taxon>Fungi incertae sedis</taxon>
        <taxon>Mucoromycota</taxon>
        <taxon>Mortierellomycotina</taxon>
        <taxon>Mortierellomycetes</taxon>
        <taxon>Mortierellales</taxon>
        <taxon>Mortierellaceae</taxon>
        <taxon>Lobosporangium</taxon>
    </lineage>
</organism>
<proteinExistence type="predicted"/>
<gene>
    <name evidence="1" type="ORF">BCR41DRAFT_367633</name>
</gene>
<sequence length="788" mass="88795">MVRLRSIYTGSLALAGLVFTGCAAVVAYGLPQQLVMDSRLSDPWMPSPASSFPTKGASRIAVSELAYGNEARDLLVEKAHSLNRPYPDGWERILHPPNTFGNTGIQIVDPNNLVEVINAWGLPESIRDIAYNDIRTLVLIAVRQGVYVIQSFSYGVPNCGAGPQPFCMVTLAVVVRARLDQGGLLANPAEIGHIFMQSGAESIQQYRYWEECHRCWLRRCCHNKSAPRALEQYEIDQGMAVLSASQSRWAIENMPAPASFNAKSVRIMTVPQYDVVYSSPAPIPYSPSAMMNSKTTMTSNMWPMFIDDLLRRFLRNKNENKEVFKAHRDKLLNELQTLAKSHHQFIRQFSLTIDEQDAEDLFGNLLSDCFDRANAEETVTEWWRRVRQENPGDIPISLECESTSQKRKTFDPPPSQCKTSVEVTSESSYSWLVISPHGNNLDCLLLQGDIVLSYLECEPLDDDDDDSTDPDVHKGTFLARDHHNCESSRRYQHASSDEVNETWEGSVIRSAIILEDGSFASVRYLVEWKDYPAYVSKALLDILRFSAARSYLRTPLFQSQRPNEIFKSLDNIQAVDPTLVAIGQSMEAVAKGWSAIANAFKNSVTKTIKLKVCLGFEQYQHTAKTLVAQGVYGPRFPEFIGEIMANTELPDRRDLKTIMMGIKYSTNITWVGESMSYADSNGHFNFLFLAKHANAVTKDIDVVYSWLKSESILAKDMLIVRTKRSTLGGLFERDETRIEYIPHVLSQQDAMLLQMFFEVIAFRQIAIATGLTPPDYPKLDSLCDRTTE</sequence>
<keyword evidence="2" id="KW-1185">Reference proteome</keyword>
<evidence type="ECO:0000313" key="1">
    <source>
        <dbReference type="EMBL" id="ORZ27264.1"/>
    </source>
</evidence>
<protein>
    <submittedName>
        <fullName evidence="1">Uncharacterized protein</fullName>
    </submittedName>
</protein>
<evidence type="ECO:0000313" key="2">
    <source>
        <dbReference type="Proteomes" id="UP000193648"/>
    </source>
</evidence>
<dbReference type="OrthoDB" id="10021044at2759"/>
<comment type="caution">
    <text evidence="1">The sequence shown here is derived from an EMBL/GenBank/DDBJ whole genome shotgun (WGS) entry which is preliminary data.</text>
</comment>
<reference evidence="1 2" key="1">
    <citation type="submission" date="2016-07" db="EMBL/GenBank/DDBJ databases">
        <title>Pervasive Adenine N6-methylation of Active Genes in Fungi.</title>
        <authorList>
            <consortium name="DOE Joint Genome Institute"/>
            <person name="Mondo S.J."/>
            <person name="Dannebaum R.O."/>
            <person name="Kuo R.C."/>
            <person name="Labutti K."/>
            <person name="Haridas S."/>
            <person name="Kuo A."/>
            <person name="Salamov A."/>
            <person name="Ahrendt S.R."/>
            <person name="Lipzen A."/>
            <person name="Sullivan W."/>
            <person name="Andreopoulos W.B."/>
            <person name="Clum A."/>
            <person name="Lindquist E."/>
            <person name="Daum C."/>
            <person name="Ramamoorthy G.K."/>
            <person name="Gryganskyi A."/>
            <person name="Culley D."/>
            <person name="Magnuson J.K."/>
            <person name="James T.Y."/>
            <person name="O'Malley M.A."/>
            <person name="Stajich J.E."/>
            <person name="Spatafora J.W."/>
            <person name="Visel A."/>
            <person name="Grigoriev I.V."/>
        </authorList>
    </citation>
    <scope>NUCLEOTIDE SEQUENCE [LARGE SCALE GENOMIC DNA]</scope>
    <source>
        <strain evidence="1 2">NRRL 3116</strain>
    </source>
</reference>
<dbReference type="EMBL" id="MCFF01000004">
    <property type="protein sequence ID" value="ORZ27264.1"/>
    <property type="molecule type" value="Genomic_DNA"/>
</dbReference>
<dbReference type="Proteomes" id="UP000193648">
    <property type="component" value="Unassembled WGS sequence"/>
</dbReference>
<dbReference type="RefSeq" id="XP_021884991.1">
    <property type="nucleotide sequence ID" value="XM_022026316.1"/>
</dbReference>
<accession>A0A1Y2GZQ0</accession>
<dbReference type="PROSITE" id="PS51257">
    <property type="entry name" value="PROKAR_LIPOPROTEIN"/>
    <property type="match status" value="1"/>
</dbReference>
<name>A0A1Y2GZQ0_9FUNG</name>
<dbReference type="GeneID" id="33568159"/>